<accession>A0AAD8WAU1</accession>
<evidence type="ECO:0000256" key="8">
    <source>
        <dbReference type="ARBA" id="ARBA00022989"/>
    </source>
</evidence>
<keyword evidence="5 11" id="KW-0812">Transmembrane</keyword>
<dbReference type="InterPro" id="IPR001611">
    <property type="entry name" value="Leu-rich_rpt"/>
</dbReference>
<evidence type="ECO:0000256" key="11">
    <source>
        <dbReference type="SAM" id="Phobius"/>
    </source>
</evidence>
<dbReference type="Proteomes" id="UP001231189">
    <property type="component" value="Unassembled WGS sequence"/>
</dbReference>
<dbReference type="PANTHER" id="PTHR48063:SF55">
    <property type="entry name" value="LEUCINE-RICH REPEAT-CONTAINING N-TERMINAL PLANT-TYPE DOMAIN-CONTAINING PROTEIN"/>
    <property type="match status" value="1"/>
</dbReference>
<proteinExistence type="inferred from homology"/>
<comment type="caution">
    <text evidence="12">The sequence shown here is derived from an EMBL/GenBank/DDBJ whole genome shotgun (WGS) entry which is preliminary data.</text>
</comment>
<keyword evidence="7" id="KW-0677">Repeat</keyword>
<dbReference type="Gene3D" id="3.80.10.10">
    <property type="entry name" value="Ribonuclease Inhibitor"/>
    <property type="match status" value="1"/>
</dbReference>
<dbReference type="InterPro" id="IPR046956">
    <property type="entry name" value="RLP23-like"/>
</dbReference>
<comment type="similarity">
    <text evidence="2">Belongs to the RLP family.</text>
</comment>
<feature type="transmembrane region" description="Helical" evidence="11">
    <location>
        <begin position="281"/>
        <end position="304"/>
    </location>
</feature>
<evidence type="ECO:0000256" key="9">
    <source>
        <dbReference type="ARBA" id="ARBA00023136"/>
    </source>
</evidence>
<keyword evidence="6" id="KW-0732">Signal</keyword>
<evidence type="ECO:0000256" key="6">
    <source>
        <dbReference type="ARBA" id="ARBA00022729"/>
    </source>
</evidence>
<gene>
    <name evidence="12" type="ORF">QYE76_066530</name>
</gene>
<dbReference type="GO" id="GO:0016020">
    <property type="term" value="C:membrane"/>
    <property type="evidence" value="ECO:0007669"/>
    <property type="project" value="UniProtKB-SubCell"/>
</dbReference>
<keyword evidence="4" id="KW-1070">Brassinosteroid signaling pathway</keyword>
<evidence type="ECO:0000256" key="1">
    <source>
        <dbReference type="ARBA" id="ARBA00004479"/>
    </source>
</evidence>
<dbReference type="AlphaFoldDB" id="A0AAD8WAU1"/>
<dbReference type="FunFam" id="3.80.10.10:FF:000111">
    <property type="entry name" value="LRR receptor-like serine/threonine-protein kinase ERECTA"/>
    <property type="match status" value="1"/>
</dbReference>
<dbReference type="SUPFAM" id="SSF52058">
    <property type="entry name" value="L domain-like"/>
    <property type="match status" value="1"/>
</dbReference>
<dbReference type="GO" id="GO:0009742">
    <property type="term" value="P:brassinosteroid mediated signaling pathway"/>
    <property type="evidence" value="ECO:0007669"/>
    <property type="project" value="UniProtKB-KW"/>
</dbReference>
<evidence type="ECO:0000313" key="12">
    <source>
        <dbReference type="EMBL" id="KAK1648725.1"/>
    </source>
</evidence>
<comment type="subcellular location">
    <subcellularLocation>
        <location evidence="1">Membrane</location>
        <topology evidence="1">Single-pass type I membrane protein</topology>
    </subcellularLocation>
</comment>
<evidence type="ECO:0000256" key="3">
    <source>
        <dbReference type="ARBA" id="ARBA00022614"/>
    </source>
</evidence>
<dbReference type="InterPro" id="IPR032675">
    <property type="entry name" value="LRR_dom_sf"/>
</dbReference>
<evidence type="ECO:0000313" key="13">
    <source>
        <dbReference type="Proteomes" id="UP001231189"/>
    </source>
</evidence>
<keyword evidence="8 11" id="KW-1133">Transmembrane helix</keyword>
<evidence type="ECO:0000256" key="5">
    <source>
        <dbReference type="ARBA" id="ARBA00022692"/>
    </source>
</evidence>
<dbReference type="PANTHER" id="PTHR48063">
    <property type="entry name" value="LRR RECEPTOR-LIKE KINASE"/>
    <property type="match status" value="1"/>
</dbReference>
<keyword evidence="13" id="KW-1185">Reference proteome</keyword>
<protein>
    <submittedName>
        <fullName evidence="12">Uncharacterized protein</fullName>
    </submittedName>
</protein>
<evidence type="ECO:0000256" key="2">
    <source>
        <dbReference type="ARBA" id="ARBA00009592"/>
    </source>
</evidence>
<dbReference type="FunFam" id="3.80.10.10:FF:000383">
    <property type="entry name" value="Leucine-rich repeat receptor protein kinase EMS1"/>
    <property type="match status" value="1"/>
</dbReference>
<sequence length="333" mass="36862">MQFLLSGNNNLSGKFPYWLRNSSKLVFLDLGVNKFYGTLPAWIGELVNLRFLQLNHNMFMGDIPVNITKLVLLQHFSLASNNISGSIPSSLSKLTAMTIEHPPRLDPQWYSFDGDTNTEILSVVMKQQELKYGTFAANEMVGVDLSLNHLTGGIPDDICSLNGLLNLNLSWNHLTGKIPVKIGDMKSLESLDLSRNNLFGEIPTTLSDLTFLSSFDLSYNNLEGTIPTGRQLDTIYNENPSVYSGNIGLCGPPLEKSCPGNDAPEHPNQQQGSENGYNTVLFFYFGLTAGFVTGLWVVFCALLFHRAWRNAISDSSTSYMIMCTCLLLLLGKV</sequence>
<dbReference type="Pfam" id="PF00560">
    <property type="entry name" value="LRR_1"/>
    <property type="match status" value="6"/>
</dbReference>
<evidence type="ECO:0000256" key="7">
    <source>
        <dbReference type="ARBA" id="ARBA00022737"/>
    </source>
</evidence>
<reference evidence="12" key="1">
    <citation type="submission" date="2023-07" db="EMBL/GenBank/DDBJ databases">
        <title>A chromosome-level genome assembly of Lolium multiflorum.</title>
        <authorList>
            <person name="Chen Y."/>
            <person name="Copetti D."/>
            <person name="Kolliker R."/>
            <person name="Studer B."/>
        </authorList>
    </citation>
    <scope>NUCLEOTIDE SEQUENCE</scope>
    <source>
        <strain evidence="12">02402/16</strain>
        <tissue evidence="12">Leaf</tissue>
    </source>
</reference>
<keyword evidence="3" id="KW-0433">Leucine-rich repeat</keyword>
<evidence type="ECO:0000256" key="4">
    <source>
        <dbReference type="ARBA" id="ARBA00022626"/>
    </source>
</evidence>
<name>A0AAD8WAU1_LOLMU</name>
<evidence type="ECO:0000256" key="10">
    <source>
        <dbReference type="ARBA" id="ARBA00023180"/>
    </source>
</evidence>
<dbReference type="EMBL" id="JAUUTY010000004">
    <property type="protein sequence ID" value="KAK1648725.1"/>
    <property type="molecule type" value="Genomic_DNA"/>
</dbReference>
<organism evidence="12 13">
    <name type="scientific">Lolium multiflorum</name>
    <name type="common">Italian ryegrass</name>
    <name type="synonym">Lolium perenne subsp. multiflorum</name>
    <dbReference type="NCBI Taxonomy" id="4521"/>
    <lineage>
        <taxon>Eukaryota</taxon>
        <taxon>Viridiplantae</taxon>
        <taxon>Streptophyta</taxon>
        <taxon>Embryophyta</taxon>
        <taxon>Tracheophyta</taxon>
        <taxon>Spermatophyta</taxon>
        <taxon>Magnoliopsida</taxon>
        <taxon>Liliopsida</taxon>
        <taxon>Poales</taxon>
        <taxon>Poaceae</taxon>
        <taxon>BOP clade</taxon>
        <taxon>Pooideae</taxon>
        <taxon>Poodae</taxon>
        <taxon>Poeae</taxon>
        <taxon>Poeae Chloroplast Group 2 (Poeae type)</taxon>
        <taxon>Loliodinae</taxon>
        <taxon>Loliinae</taxon>
        <taxon>Lolium</taxon>
    </lineage>
</organism>
<keyword evidence="10" id="KW-0325">Glycoprotein</keyword>
<keyword evidence="9 11" id="KW-0472">Membrane</keyword>